<feature type="region of interest" description="Disordered" evidence="1">
    <location>
        <begin position="373"/>
        <end position="396"/>
    </location>
</feature>
<evidence type="ECO:0000313" key="3">
    <source>
        <dbReference type="EMBL" id="EFI28314.1"/>
    </source>
</evidence>
<feature type="region of interest" description="Disordered" evidence="1">
    <location>
        <begin position="417"/>
        <end position="438"/>
    </location>
</feature>
<keyword evidence="2" id="KW-0812">Transmembrane</keyword>
<feature type="region of interest" description="Disordered" evidence="1">
    <location>
        <begin position="278"/>
        <end position="309"/>
    </location>
</feature>
<dbReference type="RefSeq" id="XP_002911808.1">
    <property type="nucleotide sequence ID" value="XM_002911762.1"/>
</dbReference>
<reference evidence="3 4" key="1">
    <citation type="journal article" date="2010" name="Proc. Natl. Acad. Sci. U.S.A.">
        <title>Insights into evolution of multicellular fungi from the assembled chromosomes of the mushroom Coprinopsis cinerea (Coprinus cinereus).</title>
        <authorList>
            <person name="Stajich J.E."/>
            <person name="Wilke S.K."/>
            <person name="Ahren D."/>
            <person name="Au C.H."/>
            <person name="Birren B.W."/>
            <person name="Borodovsky M."/>
            <person name="Burns C."/>
            <person name="Canback B."/>
            <person name="Casselton L.A."/>
            <person name="Cheng C.K."/>
            <person name="Deng J."/>
            <person name="Dietrich F.S."/>
            <person name="Fargo D.C."/>
            <person name="Farman M.L."/>
            <person name="Gathman A.C."/>
            <person name="Goldberg J."/>
            <person name="Guigo R."/>
            <person name="Hoegger P.J."/>
            <person name="Hooker J.B."/>
            <person name="Huggins A."/>
            <person name="James T.Y."/>
            <person name="Kamada T."/>
            <person name="Kilaru S."/>
            <person name="Kodira C."/>
            <person name="Kues U."/>
            <person name="Kupfer D."/>
            <person name="Kwan H.S."/>
            <person name="Lomsadze A."/>
            <person name="Li W."/>
            <person name="Lilly W.W."/>
            <person name="Ma L.J."/>
            <person name="Mackey A.J."/>
            <person name="Manning G."/>
            <person name="Martin F."/>
            <person name="Muraguchi H."/>
            <person name="Natvig D.O."/>
            <person name="Palmerini H."/>
            <person name="Ramesh M.A."/>
            <person name="Rehmeyer C.J."/>
            <person name="Roe B.A."/>
            <person name="Shenoy N."/>
            <person name="Stanke M."/>
            <person name="Ter-Hovhannisyan V."/>
            <person name="Tunlid A."/>
            <person name="Velagapudi R."/>
            <person name="Vision T.J."/>
            <person name="Zeng Q."/>
            <person name="Zolan M.E."/>
            <person name="Pukkila P.J."/>
        </authorList>
    </citation>
    <scope>NUCLEOTIDE SEQUENCE [LARGE SCALE GENOMIC DNA]</scope>
    <source>
        <strain evidence="4">Okayama-7 / 130 / ATCC MYA-4618 / FGSC 9003</strain>
    </source>
</reference>
<keyword evidence="2" id="KW-0472">Membrane</keyword>
<dbReference type="STRING" id="240176.D6RKK5"/>
<feature type="transmembrane region" description="Helical" evidence="2">
    <location>
        <begin position="312"/>
        <end position="336"/>
    </location>
</feature>
<dbReference type="GeneID" id="9378981"/>
<dbReference type="OrthoDB" id="3052647at2759"/>
<evidence type="ECO:0000256" key="2">
    <source>
        <dbReference type="SAM" id="Phobius"/>
    </source>
</evidence>
<dbReference type="InParanoid" id="D6RKK5"/>
<evidence type="ECO:0000256" key="1">
    <source>
        <dbReference type="SAM" id="MobiDB-lite"/>
    </source>
</evidence>
<dbReference type="OMA" id="STHYPGF"/>
<dbReference type="Proteomes" id="UP000001861">
    <property type="component" value="Unassembled WGS sequence"/>
</dbReference>
<sequence length="453" mass="49354">MSGTRWVLLDDSDSRINYEGDWYIHSDRFVDSGSSGPTYQGSQHATTGSASLTFRFTGTRIRLLGTSAITNTTGTVDPSWECFVDGRSIGAEDPFPTHQNNWPLCLAPTLSDEEHVLTLNVTSSGTPFYFDQIKYLPSMSAPPSDATVVIEQSDPTITFLPEESWVNVNESAKSTSEVGAGLSVSFTGTKLTWIGWILEGSGGDSSGTYSIDDGPDTAFTIRRPAPIPGSLFFQPLFETEELPLRTHNLSVKFNGPTRTPLALDHFLVENGDIFFPFESGEQPADEPIPTEIEPEPSPTKTPSSEQSEATPVGAIVGGAVGGVALIALFAIAIFLLRRRMKIKLPPVPVSSLGHDHQPRRYPGPRESFAEAMVRKPSDSYTRSMEGTEKGSLHPSSITSGSIPAYIPVYSKYPNHSSIYIPEDDPEPPPPIPEPATRLQPLRRNMVVQNTIQE</sequence>
<dbReference type="KEGG" id="cci:CC1G_13843"/>
<comment type="caution">
    <text evidence="3">The sequence shown here is derived from an EMBL/GenBank/DDBJ whole genome shotgun (WGS) entry which is preliminary data.</text>
</comment>
<gene>
    <name evidence="3" type="ORF">CC1G_13843</name>
</gene>
<dbReference type="eggNOG" id="ENOG502S423">
    <property type="taxonomic scope" value="Eukaryota"/>
</dbReference>
<keyword evidence="4" id="KW-1185">Reference proteome</keyword>
<dbReference type="AlphaFoldDB" id="D6RKK5"/>
<evidence type="ECO:0000313" key="4">
    <source>
        <dbReference type="Proteomes" id="UP000001861"/>
    </source>
</evidence>
<feature type="compositionally biased region" description="Low complexity" evidence="1">
    <location>
        <begin position="298"/>
        <end position="309"/>
    </location>
</feature>
<dbReference type="VEuPathDB" id="FungiDB:CC1G_13843"/>
<keyword evidence="2" id="KW-1133">Transmembrane helix</keyword>
<name>D6RKK5_COPC7</name>
<dbReference type="HOGENOM" id="CLU_036313_0_0_1"/>
<dbReference type="Gene3D" id="2.60.120.260">
    <property type="entry name" value="Galactose-binding domain-like"/>
    <property type="match status" value="2"/>
</dbReference>
<protein>
    <submittedName>
        <fullName evidence="3">Uncharacterized protein</fullName>
    </submittedName>
</protein>
<organism evidence="3 4">
    <name type="scientific">Coprinopsis cinerea (strain Okayama-7 / 130 / ATCC MYA-4618 / FGSC 9003)</name>
    <name type="common">Inky cap fungus</name>
    <name type="synonym">Hormographiella aspergillata</name>
    <dbReference type="NCBI Taxonomy" id="240176"/>
    <lineage>
        <taxon>Eukaryota</taxon>
        <taxon>Fungi</taxon>
        <taxon>Dikarya</taxon>
        <taxon>Basidiomycota</taxon>
        <taxon>Agaricomycotina</taxon>
        <taxon>Agaricomycetes</taxon>
        <taxon>Agaricomycetidae</taxon>
        <taxon>Agaricales</taxon>
        <taxon>Agaricineae</taxon>
        <taxon>Psathyrellaceae</taxon>
        <taxon>Coprinopsis</taxon>
    </lineage>
</organism>
<accession>D6RKK5</accession>
<proteinExistence type="predicted"/>
<dbReference type="EMBL" id="AACS02000002">
    <property type="protein sequence ID" value="EFI28314.1"/>
    <property type="molecule type" value="Genomic_DNA"/>
</dbReference>